<accession>A0ABW3CMW8</accession>
<keyword evidence="2" id="KW-1185">Reference proteome</keyword>
<organism evidence="1 2">
    <name type="scientific">Actinomadura adrarensis</name>
    <dbReference type="NCBI Taxonomy" id="1819600"/>
    <lineage>
        <taxon>Bacteria</taxon>
        <taxon>Bacillati</taxon>
        <taxon>Actinomycetota</taxon>
        <taxon>Actinomycetes</taxon>
        <taxon>Streptosporangiales</taxon>
        <taxon>Thermomonosporaceae</taxon>
        <taxon>Actinomadura</taxon>
    </lineage>
</organism>
<gene>
    <name evidence="1" type="ORF">ACFQ07_22135</name>
</gene>
<dbReference type="InterPro" id="IPR016007">
    <property type="entry name" value="Alpha_rhamnosid"/>
</dbReference>
<dbReference type="PANTHER" id="PTHR33307">
    <property type="entry name" value="ALPHA-RHAMNOSIDASE (EUROFUNG)"/>
    <property type="match status" value="1"/>
</dbReference>
<dbReference type="InterPro" id="IPR013783">
    <property type="entry name" value="Ig-like_fold"/>
</dbReference>
<dbReference type="Gene3D" id="2.60.40.10">
    <property type="entry name" value="Immunoglobulins"/>
    <property type="match status" value="1"/>
</dbReference>
<dbReference type="Proteomes" id="UP001597083">
    <property type="component" value="Unassembled WGS sequence"/>
</dbReference>
<dbReference type="PANTHER" id="PTHR33307:SF6">
    <property type="entry name" value="ALPHA-RHAMNOSIDASE (EUROFUNG)-RELATED"/>
    <property type="match status" value="1"/>
</dbReference>
<proteinExistence type="predicted"/>
<reference evidence="2" key="1">
    <citation type="journal article" date="2019" name="Int. J. Syst. Evol. Microbiol.">
        <title>The Global Catalogue of Microorganisms (GCM) 10K type strain sequencing project: providing services to taxonomists for standard genome sequencing and annotation.</title>
        <authorList>
            <consortium name="The Broad Institute Genomics Platform"/>
            <consortium name="The Broad Institute Genome Sequencing Center for Infectious Disease"/>
            <person name="Wu L."/>
            <person name="Ma J."/>
        </authorList>
    </citation>
    <scope>NUCLEOTIDE SEQUENCE [LARGE SCALE GENOMIC DNA]</scope>
    <source>
        <strain evidence="2">JCM 31696</strain>
    </source>
</reference>
<name>A0ABW3CMW8_9ACTN</name>
<evidence type="ECO:0000313" key="2">
    <source>
        <dbReference type="Proteomes" id="UP001597083"/>
    </source>
</evidence>
<comment type="caution">
    <text evidence="1">The sequence shown here is derived from an EMBL/GenBank/DDBJ whole genome shotgun (WGS) entry which is preliminary data.</text>
</comment>
<evidence type="ECO:0008006" key="3">
    <source>
        <dbReference type="Google" id="ProtNLM"/>
    </source>
</evidence>
<sequence>MTLLEPYGLTTEHLATPLGLDEPFPRLSWKLRSSRRGDAQTSYRLAVALDASDLDGDRRLIWDTGRRESGDNVLVAYDGPPLQPSTRYHWRVQVWDADGAQAGQAKSWFETGLMHAREWRAAWIGRDPA</sequence>
<dbReference type="EMBL" id="JBHTIR010003280">
    <property type="protein sequence ID" value="MFD0854957.1"/>
    <property type="molecule type" value="Genomic_DNA"/>
</dbReference>
<dbReference type="Pfam" id="PF25788">
    <property type="entry name" value="Ig_Rha78A_N"/>
    <property type="match status" value="1"/>
</dbReference>
<feature type="non-terminal residue" evidence="1">
    <location>
        <position position="129"/>
    </location>
</feature>
<evidence type="ECO:0000313" key="1">
    <source>
        <dbReference type="EMBL" id="MFD0854957.1"/>
    </source>
</evidence>
<protein>
    <recommendedName>
        <fullName evidence="3">Alpha-L-rhamnosidase</fullName>
    </recommendedName>
</protein>